<reference evidence="2 3" key="1">
    <citation type="submission" date="2021-03" db="EMBL/GenBank/DDBJ databases">
        <title>Sequencing the genomes of 1000 actinobacteria strains.</title>
        <authorList>
            <person name="Klenk H.-P."/>
        </authorList>
    </citation>
    <scope>NUCLEOTIDE SEQUENCE [LARGE SCALE GENOMIC DNA]</scope>
    <source>
        <strain evidence="2 3">DSM 46670</strain>
    </source>
</reference>
<accession>A0ABS4U103</accession>
<name>A0ABS4U103_9PSEU</name>
<dbReference type="InterPro" id="IPR004360">
    <property type="entry name" value="Glyas_Fos-R_dOase_dom"/>
</dbReference>
<gene>
    <name evidence="2" type="ORF">JOF56_010691</name>
</gene>
<dbReference type="SUPFAM" id="SSF54593">
    <property type="entry name" value="Glyoxalase/Bleomycin resistance protein/Dihydroxybiphenyl dioxygenase"/>
    <property type="match status" value="1"/>
</dbReference>
<protein>
    <submittedName>
        <fullName evidence="2">PhnB protein</fullName>
    </submittedName>
</protein>
<evidence type="ECO:0000313" key="2">
    <source>
        <dbReference type="EMBL" id="MBP2330306.1"/>
    </source>
</evidence>
<feature type="domain" description="Glyoxalase/fosfomycin resistance/dioxygenase" evidence="1">
    <location>
        <begin position="11"/>
        <end position="130"/>
    </location>
</feature>
<evidence type="ECO:0000259" key="1">
    <source>
        <dbReference type="Pfam" id="PF00903"/>
    </source>
</evidence>
<evidence type="ECO:0000313" key="3">
    <source>
        <dbReference type="Proteomes" id="UP001519332"/>
    </source>
</evidence>
<dbReference type="Gene3D" id="3.10.180.10">
    <property type="entry name" value="2,3-Dihydroxybiphenyl 1,2-Dioxygenase, domain 1"/>
    <property type="match status" value="1"/>
</dbReference>
<dbReference type="Pfam" id="PF00903">
    <property type="entry name" value="Glyoxalase"/>
    <property type="match status" value="1"/>
</dbReference>
<dbReference type="RefSeq" id="WP_209646934.1">
    <property type="nucleotide sequence ID" value="NZ_JAGINW010000001.1"/>
</dbReference>
<dbReference type="InterPro" id="IPR029068">
    <property type="entry name" value="Glyas_Bleomycin-R_OHBP_Dase"/>
</dbReference>
<comment type="caution">
    <text evidence="2">The sequence shown here is derived from an EMBL/GenBank/DDBJ whole genome shotgun (WGS) entry which is preliminary data.</text>
</comment>
<sequence length="137" mass="14981">MASRLNPYLNFPGTAREAMTFYQEVLGGDLVLNTFEGFTPEPTPFDKNIMHAQLDTSSGYTLMGSDGPPGGEVKPGNNFSVSISGDDAEELRGYFTRLSEGGTVNVPLEKQAWGDEFGSFTDRFGIEWMVNITQPQA</sequence>
<dbReference type="InterPro" id="IPR028973">
    <property type="entry name" value="PhnB-like"/>
</dbReference>
<keyword evidence="3" id="KW-1185">Reference proteome</keyword>
<dbReference type="Proteomes" id="UP001519332">
    <property type="component" value="Unassembled WGS sequence"/>
</dbReference>
<dbReference type="PANTHER" id="PTHR33990:SF1">
    <property type="entry name" value="PROTEIN YJDN"/>
    <property type="match status" value="1"/>
</dbReference>
<proteinExistence type="predicted"/>
<dbReference type="CDD" id="cd06588">
    <property type="entry name" value="PhnB_like"/>
    <property type="match status" value="1"/>
</dbReference>
<dbReference type="PANTHER" id="PTHR33990">
    <property type="entry name" value="PROTEIN YJDN-RELATED"/>
    <property type="match status" value="1"/>
</dbReference>
<organism evidence="2 3">
    <name type="scientific">Kibdelosporangium banguiense</name>
    <dbReference type="NCBI Taxonomy" id="1365924"/>
    <lineage>
        <taxon>Bacteria</taxon>
        <taxon>Bacillati</taxon>
        <taxon>Actinomycetota</taxon>
        <taxon>Actinomycetes</taxon>
        <taxon>Pseudonocardiales</taxon>
        <taxon>Pseudonocardiaceae</taxon>
        <taxon>Kibdelosporangium</taxon>
    </lineage>
</organism>
<dbReference type="EMBL" id="JAGINW010000001">
    <property type="protein sequence ID" value="MBP2330306.1"/>
    <property type="molecule type" value="Genomic_DNA"/>
</dbReference>